<feature type="compositionally biased region" description="Basic residues" evidence="1">
    <location>
        <begin position="364"/>
        <end position="375"/>
    </location>
</feature>
<dbReference type="AlphaFoldDB" id="A0A6J4S7D9"/>
<protein>
    <submittedName>
        <fullName evidence="2">Serine phosphatase RsbU, regulator of sigma subunit</fullName>
    </submittedName>
</protein>
<evidence type="ECO:0000313" key="2">
    <source>
        <dbReference type="EMBL" id="CAA9491663.1"/>
    </source>
</evidence>
<feature type="compositionally biased region" description="Basic residues" evidence="1">
    <location>
        <begin position="676"/>
        <end position="692"/>
    </location>
</feature>
<feature type="compositionally biased region" description="Basic and acidic residues" evidence="1">
    <location>
        <begin position="556"/>
        <end position="568"/>
    </location>
</feature>
<feature type="compositionally biased region" description="Basic and acidic residues" evidence="1">
    <location>
        <begin position="134"/>
        <end position="154"/>
    </location>
</feature>
<feature type="region of interest" description="Disordered" evidence="1">
    <location>
        <begin position="1"/>
        <end position="93"/>
    </location>
</feature>
<feature type="compositionally biased region" description="Basic residues" evidence="1">
    <location>
        <begin position="592"/>
        <end position="603"/>
    </location>
</feature>
<sequence>AGLGRSFHTGRAHRAGALRPGRDAAPARPGRVRERQRHRYHGPEEAGQPHRLRQPGLREDLGLRGRRGRGPKLPLFAGRGARPAGAGGAAGRLTGGAGVPGGLAELPQGRGALLERALRLARPRRRGKAHQLRRCPERHNRAAQDRGDPARERGAFQGDLRARRRRCCPGRHRRPLAQGQPAPVRDRRLHPRRDARDDLRRHHPPRRPGGRPRAGPGHAPGGEPDLHHGEALRKEGRLPCLGEPDGLARARRVRGAPVLYRRGRGHKRAQEDRGGAGPAARARATRPRGGRRRPAAPGPARRRGTYALGLPGLRGHAPAGDASSGPGSCRLVPDRHSRGGRQGQPTGRRPRRPGEGGPPARARGAPRLRRGRPRQHVPGAQDGAVRAAARAPGLVLLRAGGWGGRAPGGAAASRTPLPHERAAPGARPDLGRHDARLLQARPPLRRRGPPARGEPRLPVRARGGQRQALPGPERDRTHSPAQPPAPAPAPDTRCGARGRVPAGRGGKRGWGGLLRRHKHGGGRLDLRHRRRAGQGGRGRGGNGPRPLHDPRRHHEQRPPLRDPLRPQRGDAPPAPRGPLLHRRVRPPGAPGRRPRRRRRRLARRPPAAARGARRRLGRGDQLPGPRPRCLPRRRARRHPHTPHAGGDHGLLHRRRHRGPLARWQLLRRGPAPPVRRCPRRRTRRGPRRRAKERRPQVPGGLRQGRPGAARPARVV</sequence>
<organism evidence="2">
    <name type="scientific">uncultured Rubrobacteraceae bacterium</name>
    <dbReference type="NCBI Taxonomy" id="349277"/>
    <lineage>
        <taxon>Bacteria</taxon>
        <taxon>Bacillati</taxon>
        <taxon>Actinomycetota</taxon>
        <taxon>Rubrobacteria</taxon>
        <taxon>Rubrobacterales</taxon>
        <taxon>Rubrobacteraceae</taxon>
        <taxon>environmental samples</taxon>
    </lineage>
</organism>
<dbReference type="EMBL" id="CADCVK010000324">
    <property type="protein sequence ID" value="CAA9491663.1"/>
    <property type="molecule type" value="Genomic_DNA"/>
</dbReference>
<reference evidence="2" key="1">
    <citation type="submission" date="2020-02" db="EMBL/GenBank/DDBJ databases">
        <authorList>
            <person name="Meier V. D."/>
        </authorList>
    </citation>
    <scope>NUCLEOTIDE SEQUENCE</scope>
    <source>
        <strain evidence="2">AVDCRST_MAG12</strain>
    </source>
</reference>
<feature type="compositionally biased region" description="Basic residues" evidence="1">
    <location>
        <begin position="283"/>
        <end position="304"/>
    </location>
</feature>
<feature type="compositionally biased region" description="Low complexity" evidence="1">
    <location>
        <begin position="493"/>
        <end position="502"/>
    </location>
</feature>
<feature type="compositionally biased region" description="Basic residues" evidence="1">
    <location>
        <begin position="514"/>
        <end position="532"/>
    </location>
</feature>
<feature type="non-terminal residue" evidence="2">
    <location>
        <position position="715"/>
    </location>
</feature>
<feature type="region of interest" description="Disordered" evidence="1">
    <location>
        <begin position="258"/>
        <end position="387"/>
    </location>
</feature>
<proteinExistence type="predicted"/>
<feature type="compositionally biased region" description="Basic residues" evidence="1">
    <location>
        <begin position="162"/>
        <end position="175"/>
    </location>
</feature>
<gene>
    <name evidence="2" type="ORF">AVDCRST_MAG12-2128</name>
</gene>
<feature type="non-terminal residue" evidence="2">
    <location>
        <position position="1"/>
    </location>
</feature>
<feature type="compositionally biased region" description="Basic residues" evidence="1">
    <location>
        <begin position="629"/>
        <end position="641"/>
    </location>
</feature>
<evidence type="ECO:0000256" key="1">
    <source>
        <dbReference type="SAM" id="MobiDB-lite"/>
    </source>
</evidence>
<feature type="compositionally biased region" description="Low complexity" evidence="1">
    <location>
        <begin position="696"/>
        <end position="715"/>
    </location>
</feature>
<feature type="compositionally biased region" description="Low complexity" evidence="1">
    <location>
        <begin position="71"/>
        <end position="84"/>
    </location>
</feature>
<feature type="compositionally biased region" description="Basic residues" evidence="1">
    <location>
        <begin position="201"/>
        <end position="210"/>
    </location>
</feature>
<name>A0A6J4S7D9_9ACTN</name>
<feature type="compositionally biased region" description="Basic residues" evidence="1">
    <location>
        <begin position="121"/>
        <end position="133"/>
    </location>
</feature>
<feature type="compositionally biased region" description="Gly residues" evidence="1">
    <location>
        <begin position="533"/>
        <end position="543"/>
    </location>
</feature>
<feature type="region of interest" description="Disordered" evidence="1">
    <location>
        <begin position="403"/>
        <end position="715"/>
    </location>
</feature>
<feature type="region of interest" description="Disordered" evidence="1">
    <location>
        <begin position="121"/>
        <end position="229"/>
    </location>
</feature>
<accession>A0A6J4S7D9</accession>